<sequence length="171" mass="19146">MRLPVIYLDEPFPRETSRERVQTPPASKSTRGISTGLSFAMTSSPMKPDSHLANLGALRFALPPAGMLDVARCWLAVVIQQLRWSQESFAFTMQLGICCLLCAFSNDELTLILIRFPQHREKGDKGDGGERLRKVGLLVEGRVTIESLLLESKLEGGSDFHFFLLLILEQR</sequence>
<accession>A0A9J6DJZ5</accession>
<dbReference type="AlphaFoldDB" id="A0A9J6DJZ5"/>
<gene>
    <name evidence="2" type="ORF">HPB51_025080</name>
</gene>
<reference evidence="2" key="1">
    <citation type="journal article" date="2020" name="Cell">
        <title>Large-Scale Comparative Analyses of Tick Genomes Elucidate Their Genetic Diversity and Vector Capacities.</title>
        <authorList>
            <consortium name="Tick Genome and Microbiome Consortium (TIGMIC)"/>
            <person name="Jia N."/>
            <person name="Wang J."/>
            <person name="Shi W."/>
            <person name="Du L."/>
            <person name="Sun Y."/>
            <person name="Zhan W."/>
            <person name="Jiang J.F."/>
            <person name="Wang Q."/>
            <person name="Zhang B."/>
            <person name="Ji P."/>
            <person name="Bell-Sakyi L."/>
            <person name="Cui X.M."/>
            <person name="Yuan T.T."/>
            <person name="Jiang B.G."/>
            <person name="Yang W.F."/>
            <person name="Lam T.T."/>
            <person name="Chang Q.C."/>
            <person name="Ding S.J."/>
            <person name="Wang X.J."/>
            <person name="Zhu J.G."/>
            <person name="Ruan X.D."/>
            <person name="Zhao L."/>
            <person name="Wei J.T."/>
            <person name="Ye R.Z."/>
            <person name="Que T.C."/>
            <person name="Du C.H."/>
            <person name="Zhou Y.H."/>
            <person name="Cheng J.X."/>
            <person name="Dai P.F."/>
            <person name="Guo W.B."/>
            <person name="Han X.H."/>
            <person name="Huang E.J."/>
            <person name="Li L.F."/>
            <person name="Wei W."/>
            <person name="Gao Y.C."/>
            <person name="Liu J.Z."/>
            <person name="Shao H.Z."/>
            <person name="Wang X."/>
            <person name="Wang C.C."/>
            <person name="Yang T.C."/>
            <person name="Huo Q.B."/>
            <person name="Li W."/>
            <person name="Chen H.Y."/>
            <person name="Chen S.E."/>
            <person name="Zhou L.G."/>
            <person name="Ni X.B."/>
            <person name="Tian J.H."/>
            <person name="Sheng Y."/>
            <person name="Liu T."/>
            <person name="Pan Y.S."/>
            <person name="Xia L.Y."/>
            <person name="Li J."/>
            <person name="Zhao F."/>
            <person name="Cao W.C."/>
        </authorList>
    </citation>
    <scope>NUCLEOTIDE SEQUENCE</scope>
    <source>
        <strain evidence="2">Rmic-2018</strain>
    </source>
</reference>
<proteinExistence type="predicted"/>
<comment type="caution">
    <text evidence="2">The sequence shown here is derived from an EMBL/GenBank/DDBJ whole genome shotgun (WGS) entry which is preliminary data.</text>
</comment>
<name>A0A9J6DJZ5_RHIMP</name>
<dbReference type="Proteomes" id="UP000821866">
    <property type="component" value="Chromosome 7"/>
</dbReference>
<protein>
    <submittedName>
        <fullName evidence="2">Uncharacterized protein</fullName>
    </submittedName>
</protein>
<feature type="region of interest" description="Disordered" evidence="1">
    <location>
        <begin position="14"/>
        <end position="33"/>
    </location>
</feature>
<keyword evidence="3" id="KW-1185">Reference proteome</keyword>
<evidence type="ECO:0000256" key="1">
    <source>
        <dbReference type="SAM" id="MobiDB-lite"/>
    </source>
</evidence>
<dbReference type="EMBL" id="JABSTU010000009">
    <property type="protein sequence ID" value="KAH8022517.1"/>
    <property type="molecule type" value="Genomic_DNA"/>
</dbReference>
<organism evidence="2 3">
    <name type="scientific">Rhipicephalus microplus</name>
    <name type="common">Cattle tick</name>
    <name type="synonym">Boophilus microplus</name>
    <dbReference type="NCBI Taxonomy" id="6941"/>
    <lineage>
        <taxon>Eukaryota</taxon>
        <taxon>Metazoa</taxon>
        <taxon>Ecdysozoa</taxon>
        <taxon>Arthropoda</taxon>
        <taxon>Chelicerata</taxon>
        <taxon>Arachnida</taxon>
        <taxon>Acari</taxon>
        <taxon>Parasitiformes</taxon>
        <taxon>Ixodida</taxon>
        <taxon>Ixodoidea</taxon>
        <taxon>Ixodidae</taxon>
        <taxon>Rhipicephalinae</taxon>
        <taxon>Rhipicephalus</taxon>
        <taxon>Boophilus</taxon>
    </lineage>
</organism>
<reference evidence="2" key="2">
    <citation type="submission" date="2021-09" db="EMBL/GenBank/DDBJ databases">
        <authorList>
            <person name="Jia N."/>
            <person name="Wang J."/>
            <person name="Shi W."/>
            <person name="Du L."/>
            <person name="Sun Y."/>
            <person name="Zhan W."/>
            <person name="Jiang J."/>
            <person name="Wang Q."/>
            <person name="Zhang B."/>
            <person name="Ji P."/>
            <person name="Sakyi L.B."/>
            <person name="Cui X."/>
            <person name="Yuan T."/>
            <person name="Jiang B."/>
            <person name="Yang W."/>
            <person name="Lam T.T.-Y."/>
            <person name="Chang Q."/>
            <person name="Ding S."/>
            <person name="Wang X."/>
            <person name="Zhu J."/>
            <person name="Ruan X."/>
            <person name="Zhao L."/>
            <person name="Wei J."/>
            <person name="Que T."/>
            <person name="Du C."/>
            <person name="Cheng J."/>
            <person name="Dai P."/>
            <person name="Han X."/>
            <person name="Huang E."/>
            <person name="Gao Y."/>
            <person name="Liu J."/>
            <person name="Shao H."/>
            <person name="Ye R."/>
            <person name="Li L."/>
            <person name="Wei W."/>
            <person name="Wang X."/>
            <person name="Wang C."/>
            <person name="Huo Q."/>
            <person name="Li W."/>
            <person name="Guo W."/>
            <person name="Chen H."/>
            <person name="Chen S."/>
            <person name="Zhou L."/>
            <person name="Zhou L."/>
            <person name="Ni X."/>
            <person name="Tian J."/>
            <person name="Zhou Y."/>
            <person name="Sheng Y."/>
            <person name="Liu T."/>
            <person name="Pan Y."/>
            <person name="Xia L."/>
            <person name="Li J."/>
            <person name="Zhao F."/>
            <person name="Cao W."/>
        </authorList>
    </citation>
    <scope>NUCLEOTIDE SEQUENCE</scope>
    <source>
        <strain evidence="2">Rmic-2018</strain>
        <tissue evidence="2">Larvae</tissue>
    </source>
</reference>
<evidence type="ECO:0000313" key="2">
    <source>
        <dbReference type="EMBL" id="KAH8022517.1"/>
    </source>
</evidence>
<feature type="compositionally biased region" description="Polar residues" evidence="1">
    <location>
        <begin position="24"/>
        <end position="33"/>
    </location>
</feature>
<evidence type="ECO:0000313" key="3">
    <source>
        <dbReference type="Proteomes" id="UP000821866"/>
    </source>
</evidence>